<evidence type="ECO:0000256" key="4">
    <source>
        <dbReference type="ARBA" id="ARBA00013115"/>
    </source>
</evidence>
<comment type="function">
    <text evidence="2">Exopeptidase that catalyzes the hydrolytic cleavage of multi-L-arginyl-poly-L-aspartic acid (cyanophycin; a water-insoluble reserve polymer) into aspartate-arginine dipeptides.</text>
</comment>
<evidence type="ECO:0000256" key="9">
    <source>
        <dbReference type="SAM" id="MobiDB-lite"/>
    </source>
</evidence>
<reference evidence="10 11" key="1">
    <citation type="submission" date="2019-02" db="EMBL/GenBank/DDBJ databases">
        <title>Deep-cultivation of Planctomycetes and their phenomic and genomic characterization uncovers novel biology.</title>
        <authorList>
            <person name="Wiegand S."/>
            <person name="Jogler M."/>
            <person name="Boedeker C."/>
            <person name="Pinto D."/>
            <person name="Vollmers J."/>
            <person name="Rivas-Marin E."/>
            <person name="Kohn T."/>
            <person name="Peeters S.H."/>
            <person name="Heuer A."/>
            <person name="Rast P."/>
            <person name="Oberbeckmann S."/>
            <person name="Bunk B."/>
            <person name="Jeske O."/>
            <person name="Meyerdierks A."/>
            <person name="Storesund J.E."/>
            <person name="Kallscheuer N."/>
            <person name="Luecker S."/>
            <person name="Lage O.M."/>
            <person name="Pohl T."/>
            <person name="Merkel B.J."/>
            <person name="Hornburger P."/>
            <person name="Mueller R.-W."/>
            <person name="Bruemmer F."/>
            <person name="Labrenz M."/>
            <person name="Spormann A.M."/>
            <person name="Op den Camp H."/>
            <person name="Overmann J."/>
            <person name="Amann R."/>
            <person name="Jetten M.S.M."/>
            <person name="Mascher T."/>
            <person name="Medema M.H."/>
            <person name="Devos D.P."/>
            <person name="Kaster A.-K."/>
            <person name="Ovreas L."/>
            <person name="Rohde M."/>
            <person name="Galperin M.Y."/>
            <person name="Jogler C."/>
        </authorList>
    </citation>
    <scope>NUCLEOTIDE SEQUENCE [LARGE SCALE GENOMIC DNA]</scope>
    <source>
        <strain evidence="10 11">Mal48</strain>
    </source>
</reference>
<protein>
    <recommendedName>
        <fullName evidence="5">Cyanophycinase</fullName>
        <ecNumber evidence="4">3.4.15.6</ecNumber>
    </recommendedName>
</protein>
<dbReference type="AlphaFoldDB" id="A0A517QSJ6"/>
<dbReference type="PANTHER" id="PTHR36175">
    <property type="entry name" value="CYANOPHYCINASE"/>
    <property type="match status" value="1"/>
</dbReference>
<gene>
    <name evidence="10" type="primary">cphB</name>
    <name evidence="10" type="ORF">Mal48_38620</name>
</gene>
<dbReference type="NCBIfam" id="TIGR02069">
    <property type="entry name" value="cyanophycinase"/>
    <property type="match status" value="2"/>
</dbReference>
<evidence type="ECO:0000256" key="1">
    <source>
        <dbReference type="ARBA" id="ARBA00001092"/>
    </source>
</evidence>
<dbReference type="SUPFAM" id="SSF52317">
    <property type="entry name" value="Class I glutamine amidotransferase-like"/>
    <property type="match status" value="2"/>
</dbReference>
<dbReference type="Gene3D" id="3.40.50.880">
    <property type="match status" value="2"/>
</dbReference>
<comment type="similarity">
    <text evidence="3">Belongs to the peptidase S51 family.</text>
</comment>
<evidence type="ECO:0000313" key="10">
    <source>
        <dbReference type="EMBL" id="QDT34599.1"/>
    </source>
</evidence>
<dbReference type="InterPro" id="IPR011811">
    <property type="entry name" value="Peptidase_S51_cyanophycinase"/>
</dbReference>
<organism evidence="10 11">
    <name type="scientific">Thalassoglobus polymorphus</name>
    <dbReference type="NCBI Taxonomy" id="2527994"/>
    <lineage>
        <taxon>Bacteria</taxon>
        <taxon>Pseudomonadati</taxon>
        <taxon>Planctomycetota</taxon>
        <taxon>Planctomycetia</taxon>
        <taxon>Planctomycetales</taxon>
        <taxon>Planctomycetaceae</taxon>
        <taxon>Thalassoglobus</taxon>
    </lineage>
</organism>
<dbReference type="CDD" id="cd03145">
    <property type="entry name" value="GAT1_cyanophycinase"/>
    <property type="match status" value="2"/>
</dbReference>
<keyword evidence="7 10" id="KW-0378">Hydrolase</keyword>
<dbReference type="PROSITE" id="PS51257">
    <property type="entry name" value="PROKAR_LIPOPROTEIN"/>
    <property type="match status" value="1"/>
</dbReference>
<evidence type="ECO:0000256" key="5">
    <source>
        <dbReference type="ARBA" id="ARBA00015719"/>
    </source>
</evidence>
<keyword evidence="6" id="KW-0645">Protease</keyword>
<proteinExistence type="inferred from homology"/>
<evidence type="ECO:0000256" key="2">
    <source>
        <dbReference type="ARBA" id="ARBA00002039"/>
    </source>
</evidence>
<name>A0A517QSJ6_9PLAN</name>
<evidence type="ECO:0000313" key="11">
    <source>
        <dbReference type="Proteomes" id="UP000315724"/>
    </source>
</evidence>
<dbReference type="GO" id="GO:0008241">
    <property type="term" value="F:peptidyl-dipeptidase activity"/>
    <property type="evidence" value="ECO:0007669"/>
    <property type="project" value="UniProtKB-EC"/>
</dbReference>
<evidence type="ECO:0000256" key="7">
    <source>
        <dbReference type="ARBA" id="ARBA00022801"/>
    </source>
</evidence>
<dbReference type="EC" id="3.4.15.6" evidence="4"/>
<dbReference type="KEGG" id="tpol:Mal48_38620"/>
<evidence type="ECO:0000256" key="3">
    <source>
        <dbReference type="ARBA" id="ARBA00006534"/>
    </source>
</evidence>
<dbReference type="Pfam" id="PF03575">
    <property type="entry name" value="Peptidase_S51"/>
    <property type="match status" value="2"/>
</dbReference>
<dbReference type="PANTHER" id="PTHR36175:SF1">
    <property type="entry name" value="CYANOPHYCINASE"/>
    <property type="match status" value="1"/>
</dbReference>
<keyword evidence="11" id="KW-1185">Reference proteome</keyword>
<dbReference type="GO" id="GO:0006508">
    <property type="term" value="P:proteolysis"/>
    <property type="evidence" value="ECO:0007669"/>
    <property type="project" value="UniProtKB-KW"/>
</dbReference>
<dbReference type="Proteomes" id="UP000315724">
    <property type="component" value="Chromosome"/>
</dbReference>
<feature type="region of interest" description="Disordered" evidence="9">
    <location>
        <begin position="526"/>
        <end position="555"/>
    </location>
</feature>
<dbReference type="InterPro" id="IPR005320">
    <property type="entry name" value="Peptidase_S51"/>
</dbReference>
<dbReference type="InterPro" id="IPR029062">
    <property type="entry name" value="Class_I_gatase-like"/>
</dbReference>
<dbReference type="GO" id="GO:0008236">
    <property type="term" value="F:serine-type peptidase activity"/>
    <property type="evidence" value="ECO:0007669"/>
    <property type="project" value="UniProtKB-KW"/>
</dbReference>
<dbReference type="GO" id="GO:0004180">
    <property type="term" value="F:carboxypeptidase activity"/>
    <property type="evidence" value="ECO:0007669"/>
    <property type="project" value="UniProtKB-KW"/>
</dbReference>
<dbReference type="RefSeq" id="WP_197441804.1">
    <property type="nucleotide sequence ID" value="NZ_CP036267.1"/>
</dbReference>
<dbReference type="EMBL" id="CP036267">
    <property type="protein sequence ID" value="QDT34599.1"/>
    <property type="molecule type" value="Genomic_DNA"/>
</dbReference>
<sequence>MDQFSRGRNSWIQKSQGLTITTIFLMSCTQLLAEDFPVPSLETLDHQGVNGSLVICGGGKLPDEIFETFRQLAGGEKARLVVIPTASARAETNSGESFISPWKERGFAHVDVLHTRDREVANSTEFVAPLRQATAVWIVGGQQSKLGKVYAGTKVEEELQAVLKRDGVIGGTSAGAAIQSRLMIASGNPVANLQRGLDLLPGAVIDQHFKARKRLPRLTGTLKQHPGHFGIGVDEGTALVVQGRAMKAIGASTVTICLAASKTRKAKQYELSTGEIADLTALRRAAIARASHQFPPDKLRTPTVKNGSLMIIGGGKMTPDLWKEFVELAGGADAKIVIVPAASSNRSPERRSEFKILRNLGVKHVVALHTSDRDEANKEEFLRPLKEATGVWFTGGRQWKIVDAYAGTETEKAFHEVLKRGGVIAGSSAGATIQGEYLVRGNPLGNRDMMAEGYERGFGYLPGSAIDQHFTQRDRHPDLEGVKKTFPQLLCIGIDESTAIVVQKSTARVLGKNDVYFFDAANDAEDQTTKTKVSPGEVYDLQTRQTVEDPSPSKE</sequence>
<evidence type="ECO:0000256" key="8">
    <source>
        <dbReference type="ARBA" id="ARBA00022825"/>
    </source>
</evidence>
<evidence type="ECO:0000256" key="6">
    <source>
        <dbReference type="ARBA" id="ARBA00022670"/>
    </source>
</evidence>
<keyword evidence="8" id="KW-0720">Serine protease</keyword>
<comment type="catalytic activity">
    <reaction evidence="1">
        <text>[L-4-(L-arginin-2-N-yl)aspartate](n) + H2O = [L-4-(L-arginin-2-N-yl)aspartate](n-1) + L-4-(L-arginin-2-N-yl)aspartate</text>
        <dbReference type="Rhea" id="RHEA:12845"/>
        <dbReference type="Rhea" id="RHEA-COMP:13728"/>
        <dbReference type="Rhea" id="RHEA-COMP:13734"/>
        <dbReference type="ChEBI" id="CHEBI:15377"/>
        <dbReference type="ChEBI" id="CHEBI:137986"/>
        <dbReference type="ChEBI" id="CHEBI:137991"/>
        <dbReference type="EC" id="3.4.15.6"/>
    </reaction>
</comment>
<accession>A0A517QSJ6</accession>
<keyword evidence="10" id="KW-0121">Carboxypeptidase</keyword>